<dbReference type="GO" id="GO:0005930">
    <property type="term" value="C:axoneme"/>
    <property type="evidence" value="ECO:0007669"/>
    <property type="project" value="TreeGrafter"/>
</dbReference>
<dbReference type="GO" id="GO:0060271">
    <property type="term" value="P:cilium assembly"/>
    <property type="evidence" value="ECO:0007669"/>
    <property type="project" value="TreeGrafter"/>
</dbReference>
<dbReference type="InterPro" id="IPR051885">
    <property type="entry name" value="CC_CF"/>
</dbReference>
<evidence type="ECO:0000256" key="2">
    <source>
        <dbReference type="ARBA" id="ARBA00023054"/>
    </source>
</evidence>
<evidence type="ECO:0000259" key="5">
    <source>
        <dbReference type="Pfam" id="PF13870"/>
    </source>
</evidence>
<feature type="coiled-coil region" evidence="4">
    <location>
        <begin position="39"/>
        <end position="87"/>
    </location>
</feature>
<dbReference type="EMBL" id="HBEU01000204">
    <property type="protein sequence ID" value="CAD8573991.1"/>
    <property type="molecule type" value="Transcribed_RNA"/>
</dbReference>
<proteinExistence type="predicted"/>
<organism evidence="6">
    <name type="scientific">Leptocylindrus aporus</name>
    <dbReference type="NCBI Taxonomy" id="1398097"/>
    <lineage>
        <taxon>Eukaryota</taxon>
        <taxon>Sar</taxon>
        <taxon>Stramenopiles</taxon>
        <taxon>Ochrophyta</taxon>
        <taxon>Bacillariophyta</taxon>
        <taxon>Coscinodiscophyceae</taxon>
        <taxon>Chaetocerotophycidae</taxon>
        <taxon>Leptocylindrales</taxon>
        <taxon>Leptocylindraceae</taxon>
        <taxon>Leptocylindrus</taxon>
    </lineage>
</organism>
<keyword evidence="3" id="KW-0966">Cell projection</keyword>
<keyword evidence="2 4" id="KW-0175">Coiled coil</keyword>
<name>A0A7S0KAQ2_9STRA</name>
<dbReference type="InterPro" id="IPR025254">
    <property type="entry name" value="CCDC113/CCDC96_CC"/>
</dbReference>
<comment type="subcellular location">
    <subcellularLocation>
        <location evidence="1">Cell projection</location>
        <location evidence="1">Cilium</location>
    </subcellularLocation>
</comment>
<evidence type="ECO:0000256" key="4">
    <source>
        <dbReference type="SAM" id="Coils"/>
    </source>
</evidence>
<evidence type="ECO:0000256" key="1">
    <source>
        <dbReference type="ARBA" id="ARBA00004138"/>
    </source>
</evidence>
<reference evidence="6" key="1">
    <citation type="submission" date="2021-01" db="EMBL/GenBank/DDBJ databases">
        <authorList>
            <person name="Corre E."/>
            <person name="Pelletier E."/>
            <person name="Niang G."/>
            <person name="Scheremetjew M."/>
            <person name="Finn R."/>
            <person name="Kale V."/>
            <person name="Holt S."/>
            <person name="Cochrane G."/>
            <person name="Meng A."/>
            <person name="Brown T."/>
            <person name="Cohen L."/>
        </authorList>
    </citation>
    <scope>NUCLEOTIDE SEQUENCE</scope>
    <source>
        <strain evidence="6">B651</strain>
    </source>
</reference>
<dbReference type="GO" id="GO:0036064">
    <property type="term" value="C:ciliary basal body"/>
    <property type="evidence" value="ECO:0007669"/>
    <property type="project" value="TreeGrafter"/>
</dbReference>
<protein>
    <recommendedName>
        <fullName evidence="5">CCDC113/CCDC96 coiled-coil domain-containing protein</fullName>
    </recommendedName>
</protein>
<dbReference type="PANTHER" id="PTHR15654:SF1">
    <property type="entry name" value="COILED-COIL DOMAIN-CONTAINING PROTEIN 96"/>
    <property type="match status" value="1"/>
</dbReference>
<dbReference type="AlphaFoldDB" id="A0A7S0KAQ2"/>
<dbReference type="PANTHER" id="PTHR15654">
    <property type="entry name" value="COILED-COIL DOMAIN-CONTAINING PROTEIN 113-RELATED"/>
    <property type="match status" value="1"/>
</dbReference>
<sequence length="315" mass="37583">MSELKKKYQRLQSMLLSLPFFHNNEGNATQQDDCHVDKKDRYHRRLDLVEEKRKGLEMQTSHYSEIVSKIQEKLKDKEEEASTQSNMFKAFILNLSKDREKNEHEDLKKIQTRVDKYCKEIDSFRLKEINLHKTCTKLKRCIKQHEKLIDGISVTDFDLLQSRQTKLENKIQERRSEIEKLQVRRERIVHLTDRIKQKSKNLMNSNYQLTQELNSMKTLDDKLHRSVQCSQKKLREVCKNTRQFKEHQAFTGNKRLLEDFRETAKVVAKMRGELENLKRDYFLLCDKQRKVSIDNDDSPLDSSIHRIEKVLLSSG</sequence>
<feature type="domain" description="CCDC113/CCDC96 coiled-coil" evidence="5">
    <location>
        <begin position="119"/>
        <end position="280"/>
    </location>
</feature>
<gene>
    <name evidence="6" type="ORF">LDAN0322_LOCUS135</name>
</gene>
<evidence type="ECO:0000256" key="3">
    <source>
        <dbReference type="ARBA" id="ARBA00023273"/>
    </source>
</evidence>
<evidence type="ECO:0000313" key="6">
    <source>
        <dbReference type="EMBL" id="CAD8573991.1"/>
    </source>
</evidence>
<dbReference type="Pfam" id="PF13870">
    <property type="entry name" value="CCDC113_CCDC96_CC"/>
    <property type="match status" value="1"/>
</dbReference>
<accession>A0A7S0KAQ2</accession>